<reference evidence="2" key="1">
    <citation type="submission" date="2022-11" db="UniProtKB">
        <authorList>
            <consortium name="WormBaseParasite"/>
        </authorList>
    </citation>
    <scope>IDENTIFICATION</scope>
</reference>
<dbReference type="SUPFAM" id="SSF47027">
    <property type="entry name" value="Acyl-CoA binding protein"/>
    <property type="match status" value="1"/>
</dbReference>
<accession>A0A914WF09</accession>
<evidence type="ECO:0000313" key="2">
    <source>
        <dbReference type="WBParaSite" id="PSAMB.scaffold3943size16295.g22989.t1"/>
    </source>
</evidence>
<keyword evidence="1" id="KW-1185">Reference proteome</keyword>
<sequence>MDAAKSADGANGDIITSADAKLDEVGLVEQQFQLGIKEIYRLAIAYYREHEKSDLVMSYADRQKLMAFSKQALHGKYVANGPGTEAGWFDFIGNDRRYAT</sequence>
<dbReference type="Proteomes" id="UP000887566">
    <property type="component" value="Unplaced"/>
</dbReference>
<dbReference type="WBParaSite" id="PSAMB.scaffold3943size16295.g22989.t1">
    <property type="protein sequence ID" value="PSAMB.scaffold3943size16295.g22989.t1"/>
    <property type="gene ID" value="PSAMB.scaffold3943size16295.g22989"/>
</dbReference>
<dbReference type="AlphaFoldDB" id="A0A914WF09"/>
<protein>
    <submittedName>
        <fullName evidence="2">Uncharacterized protein</fullName>
    </submittedName>
</protein>
<name>A0A914WF09_9BILA</name>
<dbReference type="PANTHER" id="PTHR22973">
    <property type="entry name" value="LD35087P"/>
    <property type="match status" value="1"/>
</dbReference>
<evidence type="ECO:0000313" key="1">
    <source>
        <dbReference type="Proteomes" id="UP000887566"/>
    </source>
</evidence>
<dbReference type="GO" id="GO:0000062">
    <property type="term" value="F:fatty-acyl-CoA binding"/>
    <property type="evidence" value="ECO:0007669"/>
    <property type="project" value="InterPro"/>
</dbReference>
<organism evidence="1 2">
    <name type="scientific">Plectus sambesii</name>
    <dbReference type="NCBI Taxonomy" id="2011161"/>
    <lineage>
        <taxon>Eukaryota</taxon>
        <taxon>Metazoa</taxon>
        <taxon>Ecdysozoa</taxon>
        <taxon>Nematoda</taxon>
        <taxon>Chromadorea</taxon>
        <taxon>Plectida</taxon>
        <taxon>Plectina</taxon>
        <taxon>Plectoidea</taxon>
        <taxon>Plectidae</taxon>
        <taxon>Plectus</taxon>
    </lineage>
</organism>
<proteinExistence type="predicted"/>
<dbReference type="GO" id="GO:0000139">
    <property type="term" value="C:Golgi membrane"/>
    <property type="evidence" value="ECO:0007669"/>
    <property type="project" value="TreeGrafter"/>
</dbReference>
<dbReference type="InterPro" id="IPR052269">
    <property type="entry name" value="Golgi-PI4KB_interaction"/>
</dbReference>
<dbReference type="PANTHER" id="PTHR22973:SF12">
    <property type="entry name" value="LD35087P"/>
    <property type="match status" value="1"/>
</dbReference>
<dbReference type="InterPro" id="IPR035984">
    <property type="entry name" value="Acyl-CoA-binding_sf"/>
</dbReference>